<dbReference type="PROSITE" id="PS51470">
    <property type="entry name" value="FG_GAP"/>
    <property type="match status" value="1"/>
</dbReference>
<dbReference type="GO" id="GO:0007229">
    <property type="term" value="P:integrin-mediated signaling pathway"/>
    <property type="evidence" value="ECO:0007669"/>
    <property type="project" value="TreeGrafter"/>
</dbReference>
<dbReference type="GeneTree" id="ENSGT00940000157746"/>
<dbReference type="GO" id="GO:0008305">
    <property type="term" value="C:integrin complex"/>
    <property type="evidence" value="ECO:0007669"/>
    <property type="project" value="TreeGrafter"/>
</dbReference>
<dbReference type="PANTHER" id="PTHR23220">
    <property type="entry name" value="INTEGRIN ALPHA"/>
    <property type="match status" value="1"/>
</dbReference>
<reference evidence="4" key="1">
    <citation type="submission" date="2018-06" db="EMBL/GenBank/DDBJ databases">
        <title>Genome assembly of Danube salmon.</title>
        <authorList>
            <person name="Macqueen D.J."/>
            <person name="Gundappa M.K."/>
        </authorList>
    </citation>
    <scope>NUCLEOTIDE SEQUENCE [LARGE SCALE GENOMIC DNA]</scope>
</reference>
<reference evidence="3" key="3">
    <citation type="submission" date="2025-09" db="UniProtKB">
        <authorList>
            <consortium name="Ensembl"/>
        </authorList>
    </citation>
    <scope>IDENTIFICATION</scope>
</reference>
<accession>A0A4W5RAP9</accession>
<dbReference type="AlphaFoldDB" id="A0A4W5RAP9"/>
<evidence type="ECO:0000256" key="2">
    <source>
        <dbReference type="SAM" id="Phobius"/>
    </source>
</evidence>
<protein>
    <submittedName>
        <fullName evidence="3">Uncharacterized protein</fullName>
    </submittedName>
</protein>
<dbReference type="SMART" id="SM00191">
    <property type="entry name" value="Int_alpha"/>
    <property type="match status" value="1"/>
</dbReference>
<dbReference type="GO" id="GO:0005178">
    <property type="term" value="F:integrin binding"/>
    <property type="evidence" value="ECO:0007669"/>
    <property type="project" value="TreeGrafter"/>
</dbReference>
<name>A0A4W5RAP9_9TELE</name>
<dbReference type="Ensembl" id="ENSHHUT00000084008.1">
    <property type="protein sequence ID" value="ENSHHUP00000081419.1"/>
    <property type="gene ID" value="ENSHHUG00000047352.1"/>
</dbReference>
<feature type="transmembrane region" description="Helical" evidence="2">
    <location>
        <begin position="30"/>
        <end position="50"/>
    </location>
</feature>
<sequence length="152" mass="17072">MCFYLIVKQSLQRAPLPGRLTRPYRINMDLYLRGALAVLYVTLTCNGFIIDSRFPVIKDGKTMGSFFGFSVALHKQTKGSNKYLLLAGAPKEKALALWNVNETGAIYSCPVTTELNDCARMDLVSSSKYWHFVTVTVTTVSSPYERVYRLNG</sequence>
<evidence type="ECO:0000313" key="3">
    <source>
        <dbReference type="Ensembl" id="ENSHHUP00000081419.1"/>
    </source>
</evidence>
<dbReference type="GO" id="GO:0033627">
    <property type="term" value="P:cell adhesion mediated by integrin"/>
    <property type="evidence" value="ECO:0007669"/>
    <property type="project" value="TreeGrafter"/>
</dbReference>
<organism evidence="3 4">
    <name type="scientific">Hucho hucho</name>
    <name type="common">huchen</name>
    <dbReference type="NCBI Taxonomy" id="62062"/>
    <lineage>
        <taxon>Eukaryota</taxon>
        <taxon>Metazoa</taxon>
        <taxon>Chordata</taxon>
        <taxon>Craniata</taxon>
        <taxon>Vertebrata</taxon>
        <taxon>Euteleostomi</taxon>
        <taxon>Actinopterygii</taxon>
        <taxon>Neopterygii</taxon>
        <taxon>Teleostei</taxon>
        <taxon>Protacanthopterygii</taxon>
        <taxon>Salmoniformes</taxon>
        <taxon>Salmonidae</taxon>
        <taxon>Salmoninae</taxon>
        <taxon>Hucho</taxon>
    </lineage>
</organism>
<keyword evidence="2" id="KW-0472">Membrane</keyword>
<dbReference type="Proteomes" id="UP000314982">
    <property type="component" value="Unassembled WGS sequence"/>
</dbReference>
<dbReference type="STRING" id="62062.ENSHHUP00000081419"/>
<proteinExistence type="predicted"/>
<dbReference type="GO" id="GO:0050900">
    <property type="term" value="P:leukocyte migration"/>
    <property type="evidence" value="ECO:0007669"/>
    <property type="project" value="TreeGrafter"/>
</dbReference>
<reference evidence="3" key="2">
    <citation type="submission" date="2025-08" db="UniProtKB">
        <authorList>
            <consortium name="Ensembl"/>
        </authorList>
    </citation>
    <scope>IDENTIFICATION</scope>
</reference>
<dbReference type="InterPro" id="IPR013519">
    <property type="entry name" value="Int_alpha_beta-p"/>
</dbReference>
<dbReference type="Gene3D" id="2.130.10.130">
    <property type="entry name" value="Integrin alpha, N-terminal"/>
    <property type="match status" value="1"/>
</dbReference>
<dbReference type="PANTHER" id="PTHR23220:SF89">
    <property type="entry name" value="INTEGRIN ALPHA-3"/>
    <property type="match status" value="1"/>
</dbReference>
<feature type="repeat" description="FG-GAP" evidence="1">
    <location>
        <begin position="53"/>
        <end position="118"/>
    </location>
</feature>
<evidence type="ECO:0000313" key="4">
    <source>
        <dbReference type="Proteomes" id="UP000314982"/>
    </source>
</evidence>
<keyword evidence="4" id="KW-1185">Reference proteome</keyword>
<dbReference type="InterPro" id="IPR028994">
    <property type="entry name" value="Integrin_alpha_N"/>
</dbReference>
<dbReference type="GO" id="GO:0009897">
    <property type="term" value="C:external side of plasma membrane"/>
    <property type="evidence" value="ECO:0007669"/>
    <property type="project" value="TreeGrafter"/>
</dbReference>
<evidence type="ECO:0000256" key="1">
    <source>
        <dbReference type="PROSITE-ProRule" id="PRU00803"/>
    </source>
</evidence>
<keyword evidence="2" id="KW-0812">Transmembrane</keyword>
<dbReference type="GO" id="GO:0007160">
    <property type="term" value="P:cell-matrix adhesion"/>
    <property type="evidence" value="ECO:0007669"/>
    <property type="project" value="TreeGrafter"/>
</dbReference>
<dbReference type="GO" id="GO:0098609">
    <property type="term" value="P:cell-cell adhesion"/>
    <property type="evidence" value="ECO:0007669"/>
    <property type="project" value="TreeGrafter"/>
</dbReference>
<keyword evidence="2" id="KW-1133">Transmembrane helix</keyword>